<feature type="compositionally biased region" description="Low complexity" evidence="1">
    <location>
        <begin position="98"/>
        <end position="109"/>
    </location>
</feature>
<feature type="signal peptide" evidence="2">
    <location>
        <begin position="1"/>
        <end position="21"/>
    </location>
</feature>
<feature type="non-terminal residue" evidence="4">
    <location>
        <position position="1"/>
    </location>
</feature>
<evidence type="ECO:0000256" key="2">
    <source>
        <dbReference type="SAM" id="SignalP"/>
    </source>
</evidence>
<gene>
    <name evidence="4" type="ORF">Agub_g6672</name>
</gene>
<reference evidence="4 5" key="1">
    <citation type="journal article" date="2021" name="Sci. Rep.">
        <title>Genome sequencing of the multicellular alga Astrephomene provides insights into convergent evolution of germ-soma differentiation.</title>
        <authorList>
            <person name="Yamashita S."/>
            <person name="Yamamoto K."/>
            <person name="Matsuzaki R."/>
            <person name="Suzuki S."/>
            <person name="Yamaguchi H."/>
            <person name="Hirooka S."/>
            <person name="Minakuchi Y."/>
            <person name="Miyagishima S."/>
            <person name="Kawachi M."/>
            <person name="Toyoda A."/>
            <person name="Nozaki H."/>
        </authorList>
    </citation>
    <scope>NUCLEOTIDE SEQUENCE [LARGE SCALE GENOMIC DNA]</scope>
    <source>
        <strain evidence="4 5">NIES-4017</strain>
    </source>
</reference>
<accession>A0AAD3DRK3</accession>
<keyword evidence="5" id="KW-1185">Reference proteome</keyword>
<dbReference type="Proteomes" id="UP001054857">
    <property type="component" value="Unassembled WGS sequence"/>
</dbReference>
<dbReference type="EMBL" id="BMAR01000009">
    <property type="protein sequence ID" value="GFR45312.1"/>
    <property type="molecule type" value="Genomic_DNA"/>
</dbReference>
<evidence type="ECO:0000259" key="3">
    <source>
        <dbReference type="Pfam" id="PF05548"/>
    </source>
</evidence>
<dbReference type="InterPro" id="IPR008752">
    <property type="entry name" value="Peptidase_M11"/>
</dbReference>
<evidence type="ECO:0000256" key="1">
    <source>
        <dbReference type="SAM" id="MobiDB-lite"/>
    </source>
</evidence>
<feature type="domain" description="Peptidase M11 gametolysin" evidence="3">
    <location>
        <begin position="156"/>
        <end position="470"/>
    </location>
</feature>
<feature type="compositionally biased region" description="Pro residues" evidence="1">
    <location>
        <begin position="538"/>
        <end position="572"/>
    </location>
</feature>
<proteinExistence type="predicted"/>
<dbReference type="AlphaFoldDB" id="A0AAD3DRK3"/>
<keyword evidence="2" id="KW-0732">Signal</keyword>
<evidence type="ECO:0000313" key="5">
    <source>
        <dbReference type="Proteomes" id="UP001054857"/>
    </source>
</evidence>
<feature type="region of interest" description="Disordered" evidence="1">
    <location>
        <begin position="530"/>
        <end position="572"/>
    </location>
</feature>
<sequence length="572" mass="60896">MSRLASLLVAAFLLFPDAAFSLNTISGVADVMAALYVDERKPGCSGFHLKKDYIYITPTDTGASNSSAWQEIAAGPGLAEKYQISTGDKVRVRFKASNSTNTSSGVPSSSHRRLLSDPAATLSPPTSDGETMDMIDGIDVLVPSEPHEIFTGDKIRIKSMIYLISTCGWPAAATVEDVQNAYFYNNLSIKGYHDSCSYGKFTFDPADNFVVGPVEVPCTGTVDSGWLTFPYDSSVNCGAAEQYAWRLAGEAAARAAGYGDFMDNPDNNRRRVIHILPANVKCPWAGLASVGCGGASCSAYIKGNYATNLPINMHEISHTHGLSHAGKGLDEYGDTSDVMGTASGNGYLCMNPGNQMRVGWNYPIAALQPYTTNNAGNGGGGLGTGSIWVIPPESATDTNHVFLNYSINGVPFPNYLISFRTRTSTFDNILPSTLNNKVFIHNFNGTTSERDWNRSMLITTLGRSGVFTSPFVDMGNDKFSGGGVRIRVVSITAGVSATVQICRFTVLEESGGDMCADGIDNDCDGLIDADDPDCGLIPSPPLPPPDLPDLPPSPPPPSPPPPRPPPPRPPPP</sequence>
<name>A0AAD3DRK3_9CHLO</name>
<feature type="chain" id="PRO_5041913680" description="Peptidase M11 gametolysin domain-containing protein" evidence="2">
    <location>
        <begin position="22"/>
        <end position="572"/>
    </location>
</feature>
<organism evidence="4 5">
    <name type="scientific">Astrephomene gubernaculifera</name>
    <dbReference type="NCBI Taxonomy" id="47775"/>
    <lineage>
        <taxon>Eukaryota</taxon>
        <taxon>Viridiplantae</taxon>
        <taxon>Chlorophyta</taxon>
        <taxon>core chlorophytes</taxon>
        <taxon>Chlorophyceae</taxon>
        <taxon>CS clade</taxon>
        <taxon>Chlamydomonadales</taxon>
        <taxon>Astrephomenaceae</taxon>
        <taxon>Astrephomene</taxon>
    </lineage>
</organism>
<protein>
    <recommendedName>
        <fullName evidence="3">Peptidase M11 gametolysin domain-containing protein</fullName>
    </recommendedName>
</protein>
<evidence type="ECO:0000313" key="4">
    <source>
        <dbReference type="EMBL" id="GFR45312.1"/>
    </source>
</evidence>
<comment type="caution">
    <text evidence="4">The sequence shown here is derived from an EMBL/GenBank/DDBJ whole genome shotgun (WGS) entry which is preliminary data.</text>
</comment>
<feature type="region of interest" description="Disordered" evidence="1">
    <location>
        <begin position="98"/>
        <end position="129"/>
    </location>
</feature>
<dbReference type="Pfam" id="PF05548">
    <property type="entry name" value="Peptidase_M11"/>
    <property type="match status" value="1"/>
</dbReference>